<dbReference type="AlphaFoldDB" id="A0A7J7CD53"/>
<organism evidence="1 2">
    <name type="scientific">Tripterygium wilfordii</name>
    <name type="common">Thunder God vine</name>
    <dbReference type="NCBI Taxonomy" id="458696"/>
    <lineage>
        <taxon>Eukaryota</taxon>
        <taxon>Viridiplantae</taxon>
        <taxon>Streptophyta</taxon>
        <taxon>Embryophyta</taxon>
        <taxon>Tracheophyta</taxon>
        <taxon>Spermatophyta</taxon>
        <taxon>Magnoliopsida</taxon>
        <taxon>eudicotyledons</taxon>
        <taxon>Gunneridae</taxon>
        <taxon>Pentapetalae</taxon>
        <taxon>rosids</taxon>
        <taxon>fabids</taxon>
        <taxon>Celastrales</taxon>
        <taxon>Celastraceae</taxon>
        <taxon>Tripterygium</taxon>
    </lineage>
</organism>
<dbReference type="InParanoid" id="A0A7J7CD53"/>
<protein>
    <submittedName>
        <fullName evidence="1">Uncharacterized protein</fullName>
    </submittedName>
</protein>
<reference evidence="1 2" key="1">
    <citation type="journal article" date="2020" name="Nat. Commun.">
        <title>Genome of Tripterygium wilfordii and identification of cytochrome P450 involved in triptolide biosynthesis.</title>
        <authorList>
            <person name="Tu L."/>
            <person name="Su P."/>
            <person name="Zhang Z."/>
            <person name="Gao L."/>
            <person name="Wang J."/>
            <person name="Hu T."/>
            <person name="Zhou J."/>
            <person name="Zhang Y."/>
            <person name="Zhao Y."/>
            <person name="Liu Y."/>
            <person name="Song Y."/>
            <person name="Tong Y."/>
            <person name="Lu Y."/>
            <person name="Yang J."/>
            <person name="Xu C."/>
            <person name="Jia M."/>
            <person name="Peters R.J."/>
            <person name="Huang L."/>
            <person name="Gao W."/>
        </authorList>
    </citation>
    <scope>NUCLEOTIDE SEQUENCE [LARGE SCALE GENOMIC DNA]</scope>
    <source>
        <strain evidence="2">cv. XIE 37</strain>
        <tissue evidence="1">Leaf</tissue>
    </source>
</reference>
<accession>A0A7J7CD53</accession>
<keyword evidence="2" id="KW-1185">Reference proteome</keyword>
<proteinExistence type="predicted"/>
<name>A0A7J7CD53_TRIWF</name>
<dbReference type="EMBL" id="JAAARO010000018">
    <property type="protein sequence ID" value="KAF5732053.1"/>
    <property type="molecule type" value="Genomic_DNA"/>
</dbReference>
<evidence type="ECO:0000313" key="2">
    <source>
        <dbReference type="Proteomes" id="UP000593562"/>
    </source>
</evidence>
<gene>
    <name evidence="1" type="ORF">HS088_TW18G00742</name>
</gene>
<sequence length="156" mass="17496">MSSPPEPMKMKEQIHMDRNVDLTRPFIRETINSQYIQYSSNNTFTEQQHLQPQDMATVTFSSTITGKVIHSNAQKEFLSAIPSSKGRISMRKIAGKVYQLTQKPLPRTGSSRFFIAGGQCLELWDVSSQTSLPGMGLSLVRQYGSRLVLKSSVRVA</sequence>
<evidence type="ECO:0000313" key="1">
    <source>
        <dbReference type="EMBL" id="KAF5732053.1"/>
    </source>
</evidence>
<dbReference type="Proteomes" id="UP000593562">
    <property type="component" value="Unassembled WGS sequence"/>
</dbReference>
<comment type="caution">
    <text evidence="1">The sequence shown here is derived from an EMBL/GenBank/DDBJ whole genome shotgun (WGS) entry which is preliminary data.</text>
</comment>